<keyword evidence="2" id="KW-1185">Reference proteome</keyword>
<dbReference type="Proteomes" id="UP001241377">
    <property type="component" value="Unassembled WGS sequence"/>
</dbReference>
<evidence type="ECO:0000313" key="2">
    <source>
        <dbReference type="Proteomes" id="UP001241377"/>
    </source>
</evidence>
<name>A0ACC2UVH9_9TREE</name>
<gene>
    <name evidence="1" type="ORF">QFC19_009445</name>
</gene>
<reference evidence="1" key="1">
    <citation type="submission" date="2023-04" db="EMBL/GenBank/DDBJ databases">
        <title>Draft Genome sequencing of Naganishia species isolated from polar environments using Oxford Nanopore Technology.</title>
        <authorList>
            <person name="Leo P."/>
            <person name="Venkateswaran K."/>
        </authorList>
    </citation>
    <scope>NUCLEOTIDE SEQUENCE</scope>
    <source>
        <strain evidence="1">MNA-CCFEE 5261</strain>
    </source>
</reference>
<comment type="caution">
    <text evidence="1">The sequence shown here is derived from an EMBL/GenBank/DDBJ whole genome shotgun (WGS) entry which is preliminary data.</text>
</comment>
<evidence type="ECO:0000313" key="1">
    <source>
        <dbReference type="EMBL" id="KAJ9090771.1"/>
    </source>
</evidence>
<protein>
    <submittedName>
        <fullName evidence="1">Uncharacterized protein</fullName>
    </submittedName>
</protein>
<proteinExistence type="predicted"/>
<accession>A0ACC2UVH9</accession>
<dbReference type="EMBL" id="JASBWR010000162">
    <property type="protein sequence ID" value="KAJ9090771.1"/>
    <property type="molecule type" value="Genomic_DNA"/>
</dbReference>
<sequence length="398" mass="45881">MEDISTVLATLRQETENADIINALYQLEDFYERKLWHQLTTALEELYSIPDSRHHGLQKKIYTQFIGHFLLKLNAIRVTDFLLSSFQDNKTECLEKLEEFQNQIKLEIKKSARGSDDTNKLVDNNEAIVYTDLQKARFYIYLNKLDKADEVLERLEPKFESSYETDFNAKITAAFYLAKCQLDKLNENYNKFYANALLYLSSLEGSIPHDEQVSLCYDLCVAALLGTKIYNFGELILHDILNVIKGSEYDWLYQLVHSLNAGELGQFSQLLPTAFQKSPFLANSEAFLHQKIVIMALLELVSRKSSANKTLTFKEISDFTGTPIEEIEQLIIKCFSLNLIQGYIEETNQILIVTWLQPRILNLDQVKVLFDQLTRWDNQVEKLGEKVRADGGSIWAGI</sequence>
<organism evidence="1 2">
    <name type="scientific">Naganishia cerealis</name>
    <dbReference type="NCBI Taxonomy" id="610337"/>
    <lineage>
        <taxon>Eukaryota</taxon>
        <taxon>Fungi</taxon>
        <taxon>Dikarya</taxon>
        <taxon>Basidiomycota</taxon>
        <taxon>Agaricomycotina</taxon>
        <taxon>Tremellomycetes</taxon>
        <taxon>Filobasidiales</taxon>
        <taxon>Filobasidiaceae</taxon>
        <taxon>Naganishia</taxon>
    </lineage>
</organism>